<sequence>MKPRGLAPLATALAAAVAVACAPIPGFEDVLGDPRNAARVDEGEFEEANSAREGGSLTRKSTTLAGDNFAEDVVLARTLTEEYWEQQFAADGREYRPIQRFIPYVGRNGPACGDQEAVPENAFYCPIGHFVAFDERWLEELYDEIGDGAVYVIIPHEIGHAVQAQLTTDFRLNKNRELQADCYAGAVIGWLVQAGRLTKEEGDDEELFANLAAAGDPTDEWWRPDAHGTGPERQAAFQAGQSQGISACAKFGDPVP</sequence>
<evidence type="ECO:0000256" key="1">
    <source>
        <dbReference type="ARBA" id="ARBA00004167"/>
    </source>
</evidence>
<feature type="signal peptide" evidence="5">
    <location>
        <begin position="1"/>
        <end position="20"/>
    </location>
</feature>
<dbReference type="EMBL" id="VFPQ01000001">
    <property type="protein sequence ID" value="TQM76985.1"/>
    <property type="molecule type" value="Genomic_DNA"/>
</dbReference>
<dbReference type="PANTHER" id="PTHR30168:SF0">
    <property type="entry name" value="INNER MEMBRANE PROTEIN"/>
    <property type="match status" value="1"/>
</dbReference>
<evidence type="ECO:0000313" key="6">
    <source>
        <dbReference type="EMBL" id="TQM76985.1"/>
    </source>
</evidence>
<protein>
    <recommendedName>
        <fullName evidence="8">Metalloprotease</fullName>
    </recommendedName>
</protein>
<dbReference type="Pfam" id="PF04228">
    <property type="entry name" value="Zn_peptidase"/>
    <property type="match status" value="1"/>
</dbReference>
<dbReference type="Proteomes" id="UP000319213">
    <property type="component" value="Unassembled WGS sequence"/>
</dbReference>
<keyword evidence="4" id="KW-0472">Membrane</keyword>
<dbReference type="AlphaFoldDB" id="A0A543J2C5"/>
<dbReference type="PROSITE" id="PS51257">
    <property type="entry name" value="PROKAR_LIPOPROTEIN"/>
    <property type="match status" value="1"/>
</dbReference>
<comment type="subcellular location">
    <subcellularLocation>
        <location evidence="1">Membrane</location>
        <topology evidence="1">Single-pass membrane protein</topology>
    </subcellularLocation>
</comment>
<evidence type="ECO:0000256" key="5">
    <source>
        <dbReference type="SAM" id="SignalP"/>
    </source>
</evidence>
<evidence type="ECO:0000256" key="3">
    <source>
        <dbReference type="ARBA" id="ARBA00022989"/>
    </source>
</evidence>
<dbReference type="RefSeq" id="WP_229789058.1">
    <property type="nucleotide sequence ID" value="NZ_BMPV01000005.1"/>
</dbReference>
<name>A0A543J2C5_9ACTN</name>
<comment type="caution">
    <text evidence="6">The sequence shown here is derived from an EMBL/GenBank/DDBJ whole genome shotgun (WGS) entry which is preliminary data.</text>
</comment>
<evidence type="ECO:0000256" key="2">
    <source>
        <dbReference type="ARBA" id="ARBA00022692"/>
    </source>
</evidence>
<accession>A0A543J2C5</accession>
<dbReference type="PANTHER" id="PTHR30168">
    <property type="entry name" value="PUTATIVE MEMBRANE PROTEIN YPFJ"/>
    <property type="match status" value="1"/>
</dbReference>
<dbReference type="InterPro" id="IPR007343">
    <property type="entry name" value="Uncharacterised_pept_Zn_put"/>
</dbReference>
<keyword evidence="3" id="KW-1133">Transmembrane helix</keyword>
<gene>
    <name evidence="6" type="ORF">FHX40_3737</name>
</gene>
<organism evidence="6 7">
    <name type="scientific">Thermopolyspora flexuosa</name>
    <dbReference type="NCBI Taxonomy" id="103836"/>
    <lineage>
        <taxon>Bacteria</taxon>
        <taxon>Bacillati</taxon>
        <taxon>Actinomycetota</taxon>
        <taxon>Actinomycetes</taxon>
        <taxon>Streptosporangiales</taxon>
        <taxon>Streptosporangiaceae</taxon>
        <taxon>Thermopolyspora</taxon>
    </lineage>
</organism>
<evidence type="ECO:0008006" key="8">
    <source>
        <dbReference type="Google" id="ProtNLM"/>
    </source>
</evidence>
<feature type="chain" id="PRO_5038383604" description="Metalloprotease" evidence="5">
    <location>
        <begin position="21"/>
        <end position="256"/>
    </location>
</feature>
<proteinExistence type="predicted"/>
<evidence type="ECO:0000256" key="4">
    <source>
        <dbReference type="ARBA" id="ARBA00023136"/>
    </source>
</evidence>
<keyword evidence="5" id="KW-0732">Signal</keyword>
<dbReference type="GO" id="GO:0016020">
    <property type="term" value="C:membrane"/>
    <property type="evidence" value="ECO:0007669"/>
    <property type="project" value="UniProtKB-SubCell"/>
</dbReference>
<reference evidence="6 7" key="1">
    <citation type="submission" date="2019-06" db="EMBL/GenBank/DDBJ databases">
        <title>Sequencing the genomes of 1000 actinobacteria strains.</title>
        <authorList>
            <person name="Klenk H.-P."/>
        </authorList>
    </citation>
    <scope>NUCLEOTIDE SEQUENCE [LARGE SCALE GENOMIC DNA]</scope>
    <source>
        <strain evidence="6 7">DSM 43186</strain>
    </source>
</reference>
<evidence type="ECO:0000313" key="7">
    <source>
        <dbReference type="Proteomes" id="UP000319213"/>
    </source>
</evidence>
<keyword evidence="2" id="KW-0812">Transmembrane</keyword>
<keyword evidence="7" id="KW-1185">Reference proteome</keyword>